<feature type="region of interest" description="Disordered" evidence="8">
    <location>
        <begin position="46"/>
        <end position="67"/>
    </location>
</feature>
<dbReference type="GO" id="GO:0033566">
    <property type="term" value="P:gamma-tubulin complex localization"/>
    <property type="evidence" value="ECO:0007669"/>
    <property type="project" value="InterPro"/>
</dbReference>
<comment type="similarity">
    <text evidence="3">Belongs to the MOZART1 family.</text>
</comment>
<dbReference type="GO" id="GO:0031021">
    <property type="term" value="C:interphase microtubule organizing center"/>
    <property type="evidence" value="ECO:0007669"/>
    <property type="project" value="TreeGrafter"/>
</dbReference>
<evidence type="ECO:0000313" key="9">
    <source>
        <dbReference type="EMBL" id="RSH87342.1"/>
    </source>
</evidence>
<evidence type="ECO:0000313" key="10">
    <source>
        <dbReference type="Proteomes" id="UP000279259"/>
    </source>
</evidence>
<dbReference type="AlphaFoldDB" id="A0A427Y8A1"/>
<evidence type="ECO:0000256" key="3">
    <source>
        <dbReference type="ARBA" id="ARBA00011015"/>
    </source>
</evidence>
<dbReference type="OrthoDB" id="48571at2759"/>
<evidence type="ECO:0000256" key="6">
    <source>
        <dbReference type="ARBA" id="ARBA00023212"/>
    </source>
</evidence>
<protein>
    <recommendedName>
        <fullName evidence="4">Mitotic-spindle organizing protein 1</fullName>
    </recommendedName>
    <alternativeName>
        <fullName evidence="7">Mitotic-spindle organizing protein associated with a ring of gamma-tubulin 1</fullName>
    </alternativeName>
</protein>
<comment type="function">
    <text evidence="1">Required for gamma-tubulin complex recruitment to the microtubule organizing center (MTOC).</text>
</comment>
<dbReference type="EMBL" id="RSCD01000017">
    <property type="protein sequence ID" value="RSH87342.1"/>
    <property type="molecule type" value="Genomic_DNA"/>
</dbReference>
<dbReference type="GO" id="GO:0000931">
    <property type="term" value="C:gamma-tubulin ring complex"/>
    <property type="evidence" value="ECO:0007669"/>
    <property type="project" value="InterPro"/>
</dbReference>
<dbReference type="PANTHER" id="PTHR28520:SF2">
    <property type="entry name" value="MITOTIC-SPINDLE ORGANIZING PROTEIN 1"/>
    <property type="match status" value="1"/>
</dbReference>
<dbReference type="GO" id="GO:0090307">
    <property type="term" value="P:mitotic spindle assembly"/>
    <property type="evidence" value="ECO:0007669"/>
    <property type="project" value="TreeGrafter"/>
</dbReference>
<dbReference type="GO" id="GO:0044732">
    <property type="term" value="C:mitotic spindle pole body"/>
    <property type="evidence" value="ECO:0007669"/>
    <property type="project" value="TreeGrafter"/>
</dbReference>
<evidence type="ECO:0000256" key="8">
    <source>
        <dbReference type="SAM" id="MobiDB-lite"/>
    </source>
</evidence>
<dbReference type="Proteomes" id="UP000279259">
    <property type="component" value="Unassembled WGS sequence"/>
</dbReference>
<keyword evidence="5" id="KW-0963">Cytoplasm</keyword>
<dbReference type="PANTHER" id="PTHR28520">
    <property type="entry name" value="MITOTIC-SPINDLE ORGANIZING PROTEIN 1"/>
    <property type="match status" value="1"/>
</dbReference>
<dbReference type="GO" id="GO:0005819">
    <property type="term" value="C:spindle"/>
    <property type="evidence" value="ECO:0007669"/>
    <property type="project" value="TreeGrafter"/>
</dbReference>
<evidence type="ECO:0000256" key="1">
    <source>
        <dbReference type="ARBA" id="ARBA00003060"/>
    </source>
</evidence>
<evidence type="ECO:0000256" key="5">
    <source>
        <dbReference type="ARBA" id="ARBA00022490"/>
    </source>
</evidence>
<evidence type="ECO:0000256" key="2">
    <source>
        <dbReference type="ARBA" id="ARBA00004267"/>
    </source>
</evidence>
<name>A0A427Y8A1_9TREE</name>
<proteinExistence type="inferred from homology"/>
<organism evidence="9 10">
    <name type="scientific">Saitozyma podzolica</name>
    <dbReference type="NCBI Taxonomy" id="1890683"/>
    <lineage>
        <taxon>Eukaryota</taxon>
        <taxon>Fungi</taxon>
        <taxon>Dikarya</taxon>
        <taxon>Basidiomycota</taxon>
        <taxon>Agaricomycotina</taxon>
        <taxon>Tremellomycetes</taxon>
        <taxon>Tremellales</taxon>
        <taxon>Trimorphomycetaceae</taxon>
        <taxon>Saitozyma</taxon>
    </lineage>
</organism>
<gene>
    <name evidence="9" type="ORF">EHS25_003251</name>
</gene>
<dbReference type="GO" id="GO:0051415">
    <property type="term" value="P:microtubule nucleation by interphase microtubule organizing center"/>
    <property type="evidence" value="ECO:0007669"/>
    <property type="project" value="TreeGrafter"/>
</dbReference>
<dbReference type="InterPro" id="IPR022214">
    <property type="entry name" value="MZT1"/>
</dbReference>
<accession>A0A427Y8A1</accession>
<sequence length="89" mass="9602">MASTQDEARLQNARETIDSLHDLSQLLETGLDKQVLSICVGMIEQGANPDTLAPNRSASRHTDASQAVVKELRREAAALKAEQASSGER</sequence>
<dbReference type="STRING" id="1890683.A0A427Y8A1"/>
<keyword evidence="10" id="KW-1185">Reference proteome</keyword>
<comment type="caution">
    <text evidence="9">The sequence shown here is derived from an EMBL/GenBank/DDBJ whole genome shotgun (WGS) entry which is preliminary data.</text>
</comment>
<evidence type="ECO:0000256" key="4">
    <source>
        <dbReference type="ARBA" id="ARBA00016992"/>
    </source>
</evidence>
<keyword evidence="6" id="KW-0206">Cytoskeleton</keyword>
<evidence type="ECO:0000256" key="7">
    <source>
        <dbReference type="ARBA" id="ARBA00029810"/>
    </source>
</evidence>
<dbReference type="Pfam" id="PF12554">
    <property type="entry name" value="MOZART1"/>
    <property type="match status" value="1"/>
</dbReference>
<comment type="subcellular location">
    <subcellularLocation>
        <location evidence="2">Cytoplasm</location>
        <location evidence="2">Cytoskeleton</location>
        <location evidence="2">Microtubule organizing center</location>
    </subcellularLocation>
</comment>
<reference evidence="9 10" key="1">
    <citation type="submission" date="2018-11" db="EMBL/GenBank/DDBJ databases">
        <title>Genome sequence of Saitozyma podzolica DSM 27192.</title>
        <authorList>
            <person name="Aliyu H."/>
            <person name="Gorte O."/>
            <person name="Ochsenreither K."/>
        </authorList>
    </citation>
    <scope>NUCLEOTIDE SEQUENCE [LARGE SCALE GENOMIC DNA]</scope>
    <source>
        <strain evidence="9 10">DSM 27192</strain>
    </source>
</reference>